<evidence type="ECO:0000256" key="1">
    <source>
        <dbReference type="ARBA" id="ARBA00010552"/>
    </source>
</evidence>
<accession>A0A193LK35</accession>
<dbReference type="STRING" id="1548547.BA177_00185"/>
<dbReference type="InterPro" id="IPR006175">
    <property type="entry name" value="YjgF/YER057c/UK114"/>
</dbReference>
<dbReference type="PANTHER" id="PTHR11803:SF58">
    <property type="entry name" value="PROTEIN HMF1-RELATED"/>
    <property type="match status" value="1"/>
</dbReference>
<dbReference type="KEGG" id="woc:BA177_00185"/>
<dbReference type="GO" id="GO:0019239">
    <property type="term" value="F:deaminase activity"/>
    <property type="evidence" value="ECO:0007669"/>
    <property type="project" value="TreeGrafter"/>
</dbReference>
<dbReference type="Proteomes" id="UP000092695">
    <property type="component" value="Chromosome"/>
</dbReference>
<gene>
    <name evidence="2" type="ORF">BA177_00185</name>
</gene>
<evidence type="ECO:0000313" key="3">
    <source>
        <dbReference type="Proteomes" id="UP000092695"/>
    </source>
</evidence>
<evidence type="ECO:0008006" key="4">
    <source>
        <dbReference type="Google" id="ProtNLM"/>
    </source>
</evidence>
<dbReference type="Gene3D" id="3.30.1330.40">
    <property type="entry name" value="RutC-like"/>
    <property type="match status" value="1"/>
</dbReference>
<comment type="similarity">
    <text evidence="1">Belongs to the RutC family.</text>
</comment>
<organism evidence="2 3">
    <name type="scientific">Woeseia oceani</name>
    <dbReference type="NCBI Taxonomy" id="1548547"/>
    <lineage>
        <taxon>Bacteria</taxon>
        <taxon>Pseudomonadati</taxon>
        <taxon>Pseudomonadota</taxon>
        <taxon>Gammaproteobacteria</taxon>
        <taxon>Woeseiales</taxon>
        <taxon>Woeseiaceae</taxon>
        <taxon>Woeseia</taxon>
    </lineage>
</organism>
<dbReference type="CDD" id="cd00448">
    <property type="entry name" value="YjgF_YER057c_UK114_family"/>
    <property type="match status" value="1"/>
</dbReference>
<reference evidence="2 3" key="1">
    <citation type="submission" date="2016-06" db="EMBL/GenBank/DDBJ databases">
        <title>Complete genome sequence of a deep-branching marine Gamma Proteobacterium Woeseia oceani type strain XK5.</title>
        <authorList>
            <person name="Mu D."/>
            <person name="Du Z."/>
        </authorList>
    </citation>
    <scope>NUCLEOTIDE SEQUENCE [LARGE SCALE GENOMIC DNA]</scope>
    <source>
        <strain evidence="2 3">XK5</strain>
    </source>
</reference>
<dbReference type="Pfam" id="PF01042">
    <property type="entry name" value="Ribonuc_L-PSP"/>
    <property type="match status" value="1"/>
</dbReference>
<name>A0A193LK35_9GAMM</name>
<dbReference type="PANTHER" id="PTHR11803">
    <property type="entry name" value="2-IMINOBUTANOATE/2-IMINOPROPANOATE DEAMINASE RIDA"/>
    <property type="match status" value="1"/>
</dbReference>
<dbReference type="EMBL" id="CP016268">
    <property type="protein sequence ID" value="ANO52872.1"/>
    <property type="molecule type" value="Genomic_DNA"/>
</dbReference>
<sequence length="135" mass="14317">MGTGCAVSADSRKPIEFFASGLDKPYSDAVRVGDVLYLSGQVGIRPDGSIPAGIKAQTRLAMENLSSAVAQQGGSMDDVFKCTVMLADMATWSDFNDIYVTFFTPGQRPARSSFATNGMAFGLLVEVVCLAHVPQ</sequence>
<dbReference type="AlphaFoldDB" id="A0A193LK35"/>
<dbReference type="InterPro" id="IPR035959">
    <property type="entry name" value="RutC-like_sf"/>
</dbReference>
<dbReference type="GO" id="GO:0005829">
    <property type="term" value="C:cytosol"/>
    <property type="evidence" value="ECO:0007669"/>
    <property type="project" value="TreeGrafter"/>
</dbReference>
<dbReference type="SUPFAM" id="SSF55298">
    <property type="entry name" value="YjgF-like"/>
    <property type="match status" value="1"/>
</dbReference>
<proteinExistence type="inferred from homology"/>
<keyword evidence="3" id="KW-1185">Reference proteome</keyword>
<protein>
    <recommendedName>
        <fullName evidence="4">Enamine deaminase RidA</fullName>
    </recommendedName>
</protein>
<evidence type="ECO:0000313" key="2">
    <source>
        <dbReference type="EMBL" id="ANO52872.1"/>
    </source>
</evidence>